<dbReference type="SUPFAM" id="SSF52833">
    <property type="entry name" value="Thioredoxin-like"/>
    <property type="match status" value="1"/>
</dbReference>
<gene>
    <name evidence="10" type="ORF">AB6724_21375</name>
</gene>
<dbReference type="Gene3D" id="3.40.30.10">
    <property type="entry name" value="Glutaredoxin"/>
    <property type="match status" value="1"/>
</dbReference>
<evidence type="ECO:0000256" key="1">
    <source>
        <dbReference type="ARBA" id="ARBA00004418"/>
    </source>
</evidence>
<sequence>MKRRDFSLAASAAAASALTLGTSSSWAQAAGFKEGKDYAKLGKPATVSAPAGKVEVIEFFWYSCPHCNAFEPQFEAWAKSVPADVVVHRIPVAFNASFVPQQKLYFALEGMNLLPTLHAKVFRAIHVERNRLATDDVIFDWIGKQGVDLAKFKEVYNSFTVANQVRKATQLQNEYDVEGVPAMGVAGRYYTDGTKAGNMENVLRVVNALIASSRKA</sequence>
<dbReference type="PROSITE" id="PS51352">
    <property type="entry name" value="THIOREDOXIN_2"/>
    <property type="match status" value="1"/>
</dbReference>
<keyword evidence="5 7" id="KW-1015">Disulfide bond</keyword>
<dbReference type="InterPro" id="IPR050824">
    <property type="entry name" value="Thiol_disulfide_DsbA"/>
</dbReference>
<dbReference type="InterPro" id="IPR023205">
    <property type="entry name" value="DsbA/DsbL"/>
</dbReference>
<feature type="chain" id="PRO_5046789991" description="Thiol:disulfide interchange protein" evidence="8">
    <location>
        <begin position="30"/>
        <end position="216"/>
    </location>
</feature>
<dbReference type="EMBL" id="JBFYGN010000047">
    <property type="protein sequence ID" value="MEX8195387.1"/>
    <property type="molecule type" value="Genomic_DNA"/>
</dbReference>
<dbReference type="PANTHER" id="PTHR35891:SF3">
    <property type="entry name" value="THIOL:DISULFIDE INTERCHANGE PROTEIN DSBL"/>
    <property type="match status" value="1"/>
</dbReference>
<feature type="signal peptide" evidence="8">
    <location>
        <begin position="1"/>
        <end position="29"/>
    </location>
</feature>
<dbReference type="PANTHER" id="PTHR35891">
    <property type="entry name" value="THIOL:DISULFIDE INTERCHANGE PROTEIN DSBA"/>
    <property type="match status" value="1"/>
</dbReference>
<evidence type="ECO:0000256" key="4">
    <source>
        <dbReference type="ARBA" id="ARBA00022764"/>
    </source>
</evidence>
<dbReference type="InterPro" id="IPR013766">
    <property type="entry name" value="Thioredoxin_domain"/>
</dbReference>
<dbReference type="CDD" id="cd03019">
    <property type="entry name" value="DsbA_DsbA"/>
    <property type="match status" value="1"/>
</dbReference>
<comment type="similarity">
    <text evidence="2">Belongs to the thioredoxin family. DsbA subfamily.</text>
</comment>
<keyword evidence="11" id="KW-1185">Reference proteome</keyword>
<keyword evidence="4 7" id="KW-0574">Periplasm</keyword>
<dbReference type="PIRSF" id="PIRSF001488">
    <property type="entry name" value="Tdi_protein"/>
    <property type="match status" value="1"/>
</dbReference>
<evidence type="ECO:0000259" key="9">
    <source>
        <dbReference type="PROSITE" id="PS51352"/>
    </source>
</evidence>
<name>A0ABV4A0V4_9BURK</name>
<comment type="subcellular location">
    <subcellularLocation>
        <location evidence="1 7">Periplasm</location>
    </subcellularLocation>
</comment>
<proteinExistence type="inferred from homology"/>
<evidence type="ECO:0000313" key="11">
    <source>
        <dbReference type="Proteomes" id="UP001561046"/>
    </source>
</evidence>
<evidence type="ECO:0000256" key="5">
    <source>
        <dbReference type="ARBA" id="ARBA00023157"/>
    </source>
</evidence>
<feature type="domain" description="Thioredoxin" evidence="9">
    <location>
        <begin position="18"/>
        <end position="173"/>
    </location>
</feature>
<dbReference type="Pfam" id="PF01323">
    <property type="entry name" value="DSBA"/>
    <property type="match status" value="1"/>
</dbReference>
<dbReference type="InterPro" id="IPR001853">
    <property type="entry name" value="DSBA-like_thioredoxin_dom"/>
</dbReference>
<comment type="caution">
    <text evidence="10">The sequence shown here is derived from an EMBL/GenBank/DDBJ whole genome shotgun (WGS) entry which is preliminary data.</text>
</comment>
<evidence type="ECO:0000256" key="6">
    <source>
        <dbReference type="ARBA" id="ARBA00023284"/>
    </source>
</evidence>
<evidence type="ECO:0000256" key="2">
    <source>
        <dbReference type="ARBA" id="ARBA00005791"/>
    </source>
</evidence>
<evidence type="ECO:0000256" key="8">
    <source>
        <dbReference type="SAM" id="SignalP"/>
    </source>
</evidence>
<reference evidence="10 11" key="1">
    <citation type="journal article" date="2013" name="Int. J. Syst. Evol. Microbiol.">
        <title>Comamonas guangdongensis sp. nov., isolated from subterranean forest sediment, and emended description of the genus Comamonas.</title>
        <authorList>
            <person name="Zhang J."/>
            <person name="Wang Y."/>
            <person name="Zhou S."/>
            <person name="Wu C."/>
            <person name="He J."/>
            <person name="Li F."/>
        </authorList>
    </citation>
    <scope>NUCLEOTIDE SEQUENCE [LARGE SCALE GENOMIC DNA]</scope>
    <source>
        <strain evidence="10 11">CCTCC AB2011133</strain>
    </source>
</reference>
<keyword evidence="6" id="KW-0676">Redox-active center</keyword>
<evidence type="ECO:0000256" key="7">
    <source>
        <dbReference type="PIRNR" id="PIRNR001488"/>
    </source>
</evidence>
<evidence type="ECO:0000313" key="10">
    <source>
        <dbReference type="EMBL" id="MEX8195387.1"/>
    </source>
</evidence>
<accession>A0ABV4A0V4</accession>
<dbReference type="Proteomes" id="UP001561046">
    <property type="component" value="Unassembled WGS sequence"/>
</dbReference>
<keyword evidence="3 8" id="KW-0732">Signal</keyword>
<dbReference type="RefSeq" id="WP_369340558.1">
    <property type="nucleotide sequence ID" value="NZ_JBFYGN010000047.1"/>
</dbReference>
<organism evidence="10 11">
    <name type="scientific">Comamonas guangdongensis</name>
    <dbReference type="NCBI Taxonomy" id="510515"/>
    <lineage>
        <taxon>Bacteria</taxon>
        <taxon>Pseudomonadati</taxon>
        <taxon>Pseudomonadota</taxon>
        <taxon>Betaproteobacteria</taxon>
        <taxon>Burkholderiales</taxon>
        <taxon>Comamonadaceae</taxon>
        <taxon>Comamonas</taxon>
    </lineage>
</organism>
<dbReference type="InterPro" id="IPR036249">
    <property type="entry name" value="Thioredoxin-like_sf"/>
</dbReference>
<protein>
    <recommendedName>
        <fullName evidence="7">Thiol:disulfide interchange protein</fullName>
    </recommendedName>
</protein>
<evidence type="ECO:0000256" key="3">
    <source>
        <dbReference type="ARBA" id="ARBA00022729"/>
    </source>
</evidence>